<reference evidence="1 2" key="1">
    <citation type="submission" date="2019-04" db="EMBL/GenBank/DDBJ databases">
        <title>Rhizobium terrae sp. nov., isolated from a paddy soil.</title>
        <authorList>
            <person name="Lin S.-Y."/>
            <person name="Hameed A."/>
            <person name="Huang H.-I."/>
            <person name="Young C.-C."/>
        </authorList>
    </citation>
    <scope>NUCLEOTIDE SEQUENCE [LARGE SCALE GENOMIC DNA]</scope>
    <source>
        <strain evidence="1 2">CC-HIH110</strain>
    </source>
</reference>
<comment type="caution">
    <text evidence="1">The sequence shown here is derived from an EMBL/GenBank/DDBJ whole genome shotgun (WGS) entry which is preliminary data.</text>
</comment>
<evidence type="ECO:0008006" key="3">
    <source>
        <dbReference type="Google" id="ProtNLM"/>
    </source>
</evidence>
<accession>A0A4S3ZPC9</accession>
<keyword evidence="2" id="KW-1185">Reference proteome</keyword>
<dbReference type="AlphaFoldDB" id="A0A4S3ZPC9"/>
<dbReference type="Pfam" id="PF05045">
    <property type="entry name" value="RgpF"/>
    <property type="match status" value="1"/>
</dbReference>
<evidence type="ECO:0000313" key="2">
    <source>
        <dbReference type="Proteomes" id="UP000310754"/>
    </source>
</evidence>
<dbReference type="Proteomes" id="UP000310754">
    <property type="component" value="Unassembled WGS sequence"/>
</dbReference>
<organism evidence="1 2">
    <name type="scientific">Allorhizobium terrae</name>
    <dbReference type="NCBI Taxonomy" id="1848972"/>
    <lineage>
        <taxon>Bacteria</taxon>
        <taxon>Pseudomonadati</taxon>
        <taxon>Pseudomonadota</taxon>
        <taxon>Alphaproteobacteria</taxon>
        <taxon>Hyphomicrobiales</taxon>
        <taxon>Rhizobiaceae</taxon>
        <taxon>Rhizobium/Agrobacterium group</taxon>
        <taxon>Allorhizobium</taxon>
    </lineage>
</organism>
<name>A0A4S3ZPC9_9HYPH</name>
<evidence type="ECO:0000313" key="1">
    <source>
        <dbReference type="EMBL" id="THF47349.1"/>
    </source>
</evidence>
<gene>
    <name evidence="1" type="ORF">E6C51_18095</name>
</gene>
<dbReference type="RefSeq" id="WP_190237025.1">
    <property type="nucleotide sequence ID" value="NZ_SSOA01000013.1"/>
</dbReference>
<sequence>MVDISVPTASFRLDKGFYRLTLRGGTPASVVQLVDCDNPARGCVLFSSQIGQTYLLKLKRPLSAGMITVTPQAGEAASNATPMSLHCAKITKAVFYGAGLAAAIKPRRLQRFGPGEKLVVRGGALPDLTRFATQNVEFRYLRLYGLDDRSIDGCGWEWLSDAERPLTGSKQPVHSEVSGRFCVYVHMHYWETWPEIEAILRHDCAGADLIVTASADAGEHFPQIAERFPQAQLIATENRGRDVGPFLELLSKGTFDRYTAVCKIHGKLSKKDGKETAFGLRVRRYILASLLANGNFHQAAKAFAAQPELGLLGPKNLLLPSSGGSIKSYIKSEWPIMQRVFARAHLEIDPKDIQFFVGTMFWFRPPALSGVQKMGIGLGDFDAENGKKRSTLQHAFERMFCVFVQNAGYTVDVISPSTDLI</sequence>
<dbReference type="EMBL" id="SSOA01000013">
    <property type="protein sequence ID" value="THF47349.1"/>
    <property type="molecule type" value="Genomic_DNA"/>
</dbReference>
<protein>
    <recommendedName>
        <fullName evidence="3">Rhamnan synthesis F</fullName>
    </recommendedName>
</protein>
<dbReference type="InterPro" id="IPR007739">
    <property type="entry name" value="RgpF"/>
</dbReference>
<proteinExistence type="predicted"/>